<dbReference type="SUPFAM" id="SSF82171">
    <property type="entry name" value="DPP6 N-terminal domain-like"/>
    <property type="match status" value="1"/>
</dbReference>
<dbReference type="PROSITE" id="PS50294">
    <property type="entry name" value="WD_REPEATS_REGION"/>
    <property type="match status" value="1"/>
</dbReference>
<keyword evidence="2" id="KW-0677">Repeat</keyword>
<evidence type="ECO:0000313" key="6">
    <source>
        <dbReference type="EMBL" id="MFC5744754.1"/>
    </source>
</evidence>
<dbReference type="SMART" id="SM00320">
    <property type="entry name" value="WD40"/>
    <property type="match status" value="6"/>
</dbReference>
<feature type="compositionally biased region" description="Pro residues" evidence="4">
    <location>
        <begin position="31"/>
        <end position="42"/>
    </location>
</feature>
<feature type="transmembrane region" description="Helical" evidence="5">
    <location>
        <begin position="75"/>
        <end position="97"/>
    </location>
</feature>
<evidence type="ECO:0000256" key="3">
    <source>
        <dbReference type="PROSITE-ProRule" id="PRU00221"/>
    </source>
</evidence>
<dbReference type="RefSeq" id="WP_378280197.1">
    <property type="nucleotide sequence ID" value="NZ_JBHSON010000004.1"/>
</dbReference>
<keyword evidence="5" id="KW-0812">Transmembrane</keyword>
<evidence type="ECO:0000256" key="2">
    <source>
        <dbReference type="ARBA" id="ARBA00022737"/>
    </source>
</evidence>
<keyword evidence="5" id="KW-0472">Membrane</keyword>
<reference evidence="7" key="1">
    <citation type="journal article" date="2019" name="Int. J. Syst. Evol. Microbiol.">
        <title>The Global Catalogue of Microorganisms (GCM) 10K type strain sequencing project: providing services to taxonomists for standard genome sequencing and annotation.</title>
        <authorList>
            <consortium name="The Broad Institute Genomics Platform"/>
            <consortium name="The Broad Institute Genome Sequencing Center for Infectious Disease"/>
            <person name="Wu L."/>
            <person name="Ma J."/>
        </authorList>
    </citation>
    <scope>NUCLEOTIDE SEQUENCE [LARGE SCALE GENOMIC DNA]</scope>
    <source>
        <strain evidence="7">KCTC 42087</strain>
    </source>
</reference>
<evidence type="ECO:0000256" key="1">
    <source>
        <dbReference type="ARBA" id="ARBA00022574"/>
    </source>
</evidence>
<dbReference type="Pfam" id="PF00400">
    <property type="entry name" value="WD40"/>
    <property type="match status" value="3"/>
</dbReference>
<dbReference type="PANTHER" id="PTHR19848">
    <property type="entry name" value="WD40 REPEAT PROTEIN"/>
    <property type="match status" value="1"/>
</dbReference>
<feature type="region of interest" description="Disordered" evidence="4">
    <location>
        <begin position="94"/>
        <end position="132"/>
    </location>
</feature>
<evidence type="ECO:0000313" key="7">
    <source>
        <dbReference type="Proteomes" id="UP001596074"/>
    </source>
</evidence>
<accession>A0ABW0ZNA2</accession>
<name>A0ABW0ZNA2_9ACTN</name>
<keyword evidence="1 3" id="KW-0853">WD repeat</keyword>
<feature type="region of interest" description="Disordered" evidence="4">
    <location>
        <begin position="1"/>
        <end position="66"/>
    </location>
</feature>
<comment type="caution">
    <text evidence="6">The sequence shown here is derived from an EMBL/GenBank/DDBJ whole genome shotgun (WGS) entry which is preliminary data.</text>
</comment>
<proteinExistence type="predicted"/>
<feature type="compositionally biased region" description="Basic and acidic residues" evidence="4">
    <location>
        <begin position="1"/>
        <end position="26"/>
    </location>
</feature>
<dbReference type="InterPro" id="IPR015943">
    <property type="entry name" value="WD40/YVTN_repeat-like_dom_sf"/>
</dbReference>
<dbReference type="PANTHER" id="PTHR19848:SF8">
    <property type="entry name" value="F-BOX AND WD REPEAT DOMAIN CONTAINING 7"/>
    <property type="match status" value="1"/>
</dbReference>
<dbReference type="PROSITE" id="PS50082">
    <property type="entry name" value="WD_REPEATS_2"/>
    <property type="match status" value="1"/>
</dbReference>
<dbReference type="Gene3D" id="2.130.10.10">
    <property type="entry name" value="YVTN repeat-like/Quinoprotein amine dehydrogenase"/>
    <property type="match status" value="2"/>
</dbReference>
<dbReference type="Proteomes" id="UP001596074">
    <property type="component" value="Unassembled WGS sequence"/>
</dbReference>
<protein>
    <submittedName>
        <fullName evidence="6">WD40 repeat domain-containing protein</fullName>
    </submittedName>
</protein>
<evidence type="ECO:0000256" key="4">
    <source>
        <dbReference type="SAM" id="MobiDB-lite"/>
    </source>
</evidence>
<evidence type="ECO:0000256" key="5">
    <source>
        <dbReference type="SAM" id="Phobius"/>
    </source>
</evidence>
<keyword evidence="7" id="KW-1185">Reference proteome</keyword>
<feature type="compositionally biased region" description="Low complexity" evidence="4">
    <location>
        <begin position="43"/>
        <end position="63"/>
    </location>
</feature>
<sequence>MDEQPHDAGSGNDRKRAEGGQPREEPAATPRVPPQPAQPSPPAQTDASPQAAQQAVAAPPGQSAAGGGLAARRRLLVGGAVLVAGAVTTGVVVFSGGSGDRGSDNAKRAATGARPGSTASSTAPLLRTPPPTAIPARPTLRRLGTLKGHRGAIGRLRFSPDGTTLASIESQDGVLRLWDVAGHKERATPLKSSNVIFKTVAFRPDGRTLATGSDERAQLWDAATLRPLGEIARSEDAFVQNFSAVAFSPDGKYFTTSGFGDEGIRFYDPVTRRPAGEPLRPVDAKIMVFSPDGSTLVSVDETGEEVVRVWDVAARRERAKSPEDFGGGEHLVLSPDGATVALDTATEAGVFDRVRFLAAATGKAQGSPLGRHIGAVTGLAYSTDGRTVVTSDYSGLHFWDATTHKKRATATIPGTPPTVDHPRRGVTVTRPGTRTINQFALSPDGRTMATIGVQDNTIALWRLE</sequence>
<dbReference type="InterPro" id="IPR001680">
    <property type="entry name" value="WD40_rpt"/>
</dbReference>
<gene>
    <name evidence="6" type="ORF">ACFPZN_03910</name>
</gene>
<keyword evidence="5" id="KW-1133">Transmembrane helix</keyword>
<organism evidence="6 7">
    <name type="scientific">Actinomadura rugatobispora</name>
    <dbReference type="NCBI Taxonomy" id="1994"/>
    <lineage>
        <taxon>Bacteria</taxon>
        <taxon>Bacillati</taxon>
        <taxon>Actinomycetota</taxon>
        <taxon>Actinomycetes</taxon>
        <taxon>Streptosporangiales</taxon>
        <taxon>Thermomonosporaceae</taxon>
        <taxon>Actinomadura</taxon>
    </lineage>
</organism>
<feature type="repeat" description="WD" evidence="3">
    <location>
        <begin position="146"/>
        <end position="188"/>
    </location>
</feature>
<dbReference type="EMBL" id="JBHSON010000004">
    <property type="protein sequence ID" value="MFC5744754.1"/>
    <property type="molecule type" value="Genomic_DNA"/>
</dbReference>